<dbReference type="Proteomes" id="UP000198779">
    <property type="component" value="Unassembled WGS sequence"/>
</dbReference>
<dbReference type="EMBL" id="FNCQ01000002">
    <property type="protein sequence ID" value="SDG27777.1"/>
    <property type="molecule type" value="Genomic_DNA"/>
</dbReference>
<sequence>MKRLYLFLLLSLIVEAASAQVKDTLRVLAIGNSFSEDAVEQYLWDLGKEAGVTFIIGNAYRGGWSLIGHWNDARSLAVNTEYRKVTDGKKVNRGKYTLRDIITDEPWDVITLQQVSQDAGRLESYEPGLSLMIGYVKALAVDSVRLGFQQTWAYAEDSEHKGFAKYNYNQFVMYSSITAAVEKMMRNHQFDLQFYIPTGTAIQNARTTVLATTSTKDNIVNRDLTRDGYHLNLTMGRYIAACTWFEKLTGKSCVGMKTRPKGLAKGLALIAQKAAHAAVLTPMTVTPI</sequence>
<dbReference type="InterPro" id="IPR032616">
    <property type="entry name" value="DUF4886"/>
</dbReference>
<feature type="chain" id="PRO_5011546065" description="DUF4886 domain-containing protein" evidence="1">
    <location>
        <begin position="20"/>
        <end position="288"/>
    </location>
</feature>
<keyword evidence="4" id="KW-1185">Reference proteome</keyword>
<evidence type="ECO:0000259" key="2">
    <source>
        <dbReference type="Pfam" id="PF16227"/>
    </source>
</evidence>
<protein>
    <recommendedName>
        <fullName evidence="2">DUF4886 domain-containing protein</fullName>
    </recommendedName>
</protein>
<dbReference type="RefSeq" id="WP_091814350.1">
    <property type="nucleotide sequence ID" value="NZ_FNCQ01000002.1"/>
</dbReference>
<dbReference type="Pfam" id="PF16227">
    <property type="entry name" value="DUF4886"/>
    <property type="match status" value="1"/>
</dbReference>
<accession>A0A1G7SXI5</accession>
<gene>
    <name evidence="3" type="ORF">SAMN04487901_10243</name>
</gene>
<proteinExistence type="predicted"/>
<dbReference type="AlphaFoldDB" id="A0A1G7SXI5"/>
<dbReference type="GO" id="GO:0016788">
    <property type="term" value="F:hydrolase activity, acting on ester bonds"/>
    <property type="evidence" value="ECO:0007669"/>
    <property type="project" value="UniProtKB-ARBA"/>
</dbReference>
<evidence type="ECO:0000313" key="3">
    <source>
        <dbReference type="EMBL" id="SDG27777.1"/>
    </source>
</evidence>
<feature type="signal peptide" evidence="1">
    <location>
        <begin position="1"/>
        <end position="19"/>
    </location>
</feature>
<feature type="domain" description="DUF4886" evidence="2">
    <location>
        <begin position="26"/>
        <end position="278"/>
    </location>
</feature>
<dbReference type="Gene3D" id="3.40.50.1110">
    <property type="entry name" value="SGNH hydrolase"/>
    <property type="match status" value="1"/>
</dbReference>
<reference evidence="4" key="1">
    <citation type="submission" date="2016-10" db="EMBL/GenBank/DDBJ databases">
        <authorList>
            <person name="Varghese N."/>
            <person name="Submissions S."/>
        </authorList>
    </citation>
    <scope>NUCLEOTIDE SEQUENCE [LARGE SCALE GENOMIC DNA]</scope>
    <source>
        <strain evidence="4">BP1-148</strain>
    </source>
</reference>
<organism evidence="3 4">
    <name type="scientific">Prevotella communis</name>
    <dbReference type="NCBI Taxonomy" id="2913614"/>
    <lineage>
        <taxon>Bacteria</taxon>
        <taxon>Pseudomonadati</taxon>
        <taxon>Bacteroidota</taxon>
        <taxon>Bacteroidia</taxon>
        <taxon>Bacteroidales</taxon>
        <taxon>Prevotellaceae</taxon>
        <taxon>Prevotella</taxon>
    </lineage>
</organism>
<dbReference type="InterPro" id="IPR036514">
    <property type="entry name" value="SGNH_hydro_sf"/>
</dbReference>
<evidence type="ECO:0000256" key="1">
    <source>
        <dbReference type="SAM" id="SignalP"/>
    </source>
</evidence>
<name>A0A1G7SXI5_9BACT</name>
<keyword evidence="1" id="KW-0732">Signal</keyword>
<dbReference type="STRING" id="645274.SAMN04487901_10243"/>
<evidence type="ECO:0000313" key="4">
    <source>
        <dbReference type="Proteomes" id="UP000198779"/>
    </source>
</evidence>